<protein>
    <recommendedName>
        <fullName evidence="2">BTB domain-containing protein</fullName>
    </recommendedName>
</protein>
<dbReference type="SUPFAM" id="SSF54695">
    <property type="entry name" value="POZ domain"/>
    <property type="match status" value="1"/>
</dbReference>
<evidence type="ECO:0000313" key="4">
    <source>
        <dbReference type="Proteomes" id="UP001412239"/>
    </source>
</evidence>
<accession>A0A292PZY8</accession>
<feature type="region of interest" description="Disordered" evidence="1">
    <location>
        <begin position="333"/>
        <end position="355"/>
    </location>
</feature>
<organism evidence="3 4">
    <name type="scientific">Tuber aestivum</name>
    <name type="common">summer truffle</name>
    <dbReference type="NCBI Taxonomy" id="59557"/>
    <lineage>
        <taxon>Eukaryota</taxon>
        <taxon>Fungi</taxon>
        <taxon>Dikarya</taxon>
        <taxon>Ascomycota</taxon>
        <taxon>Pezizomycotina</taxon>
        <taxon>Pezizomycetes</taxon>
        <taxon>Pezizales</taxon>
        <taxon>Tuberaceae</taxon>
        <taxon>Tuber</taxon>
    </lineage>
</organism>
<evidence type="ECO:0000259" key="2">
    <source>
        <dbReference type="PROSITE" id="PS50097"/>
    </source>
</evidence>
<dbReference type="Proteomes" id="UP001412239">
    <property type="component" value="Unassembled WGS sequence"/>
</dbReference>
<keyword evidence="4" id="KW-1185">Reference proteome</keyword>
<proteinExistence type="predicted"/>
<dbReference type="InterPro" id="IPR000210">
    <property type="entry name" value="BTB/POZ_dom"/>
</dbReference>
<dbReference type="InterPro" id="IPR011333">
    <property type="entry name" value="SKP1/BTB/POZ_sf"/>
</dbReference>
<dbReference type="Gene3D" id="3.30.710.10">
    <property type="entry name" value="Potassium Channel Kv1.1, Chain A"/>
    <property type="match status" value="1"/>
</dbReference>
<feature type="domain" description="BTB" evidence="2">
    <location>
        <begin position="21"/>
        <end position="92"/>
    </location>
</feature>
<sequence length="366" mass="40510">MAENEVKDLPLRSCGRVAAFSSAIFQINVEKGARTFYVHGDILSRSSRSFKSIVEGDWKESTNRRIDLEDWDADTVGRTIDYLYTGDYTWEKDGNFTPIPIEVPEEFPTVDHSFRAARPLTPLSGLAKYRSTSYLSYSDSTVFLAYEGARFGELLLMHAKVYALASCWAIGKLSELALDRLLCTLRAFQATEYDLQQIRYIVELVSYVYENTCLRVGEHEPMRRVVTRFTALELTKLNAQGEISKLMDAYGDFACDLLSDVTRSLKLAEVSGGLQHKYLAGIEVSQSGYAEGDISPPAASLVLELILVNERYTRGGHSHQIACKRVSGEARTSISGRKLSESAPGSSRAGTGPIANARELPIGQCG</sequence>
<dbReference type="AlphaFoldDB" id="A0A292PZY8"/>
<evidence type="ECO:0000313" key="3">
    <source>
        <dbReference type="EMBL" id="CUS12285.1"/>
    </source>
</evidence>
<name>A0A292PZY8_9PEZI</name>
<dbReference type="PANTHER" id="PTHR47843">
    <property type="entry name" value="BTB DOMAIN-CONTAINING PROTEIN-RELATED"/>
    <property type="match status" value="1"/>
</dbReference>
<evidence type="ECO:0000256" key="1">
    <source>
        <dbReference type="SAM" id="MobiDB-lite"/>
    </source>
</evidence>
<dbReference type="PROSITE" id="PS50097">
    <property type="entry name" value="BTB"/>
    <property type="match status" value="1"/>
</dbReference>
<gene>
    <name evidence="3" type="ORF">GSTUAT00003611001</name>
</gene>
<dbReference type="EMBL" id="LN890996">
    <property type="protein sequence ID" value="CUS12285.1"/>
    <property type="molecule type" value="Genomic_DNA"/>
</dbReference>
<dbReference type="Pfam" id="PF00651">
    <property type="entry name" value="BTB"/>
    <property type="match status" value="1"/>
</dbReference>
<reference evidence="3" key="1">
    <citation type="submission" date="2015-10" db="EMBL/GenBank/DDBJ databases">
        <authorList>
            <person name="Regsiter A."/>
            <person name="william w."/>
        </authorList>
    </citation>
    <scope>NUCLEOTIDE SEQUENCE</scope>
    <source>
        <strain evidence="3">Montdore</strain>
    </source>
</reference>